<evidence type="ECO:0000256" key="3">
    <source>
        <dbReference type="SAM" id="SignalP"/>
    </source>
</evidence>
<keyword evidence="3" id="KW-0732">Signal</keyword>
<feature type="compositionally biased region" description="Low complexity" evidence="1">
    <location>
        <begin position="152"/>
        <end position="175"/>
    </location>
</feature>
<evidence type="ECO:0008006" key="6">
    <source>
        <dbReference type="Google" id="ProtNLM"/>
    </source>
</evidence>
<dbReference type="AlphaFoldDB" id="A0AAJ1X2Y6"/>
<evidence type="ECO:0000313" key="4">
    <source>
        <dbReference type="EMBL" id="MDQ1105054.1"/>
    </source>
</evidence>
<dbReference type="Proteomes" id="UP001239215">
    <property type="component" value="Unassembled WGS sequence"/>
</dbReference>
<evidence type="ECO:0000313" key="5">
    <source>
        <dbReference type="Proteomes" id="UP001239215"/>
    </source>
</evidence>
<dbReference type="EMBL" id="JAUTAN010000001">
    <property type="protein sequence ID" value="MDQ1105054.1"/>
    <property type="molecule type" value="Genomic_DNA"/>
</dbReference>
<feature type="compositionally biased region" description="Low complexity" evidence="1">
    <location>
        <begin position="214"/>
        <end position="254"/>
    </location>
</feature>
<feature type="compositionally biased region" description="Low complexity" evidence="1">
    <location>
        <begin position="265"/>
        <end position="277"/>
    </location>
</feature>
<keyword evidence="2" id="KW-1133">Transmembrane helix</keyword>
<feature type="chain" id="PRO_5042480385" description="DUF4430 domain-containing protein" evidence="3">
    <location>
        <begin position="22"/>
        <end position="314"/>
    </location>
</feature>
<accession>A0AAJ1X2Y6</accession>
<sequence length="314" mass="29765">MRFARFVAATALAVAATPVLGGVTAAPAEAAGCTGAGGVTVVVDGTTLPAGGGVDARCVGSGGNADDLFASAGFSMGFHPGQPGYVCTVDGAPTTRCGDDQRAKNYWSLWWSDGSSGWQYSGVGVTGLKVPDGGYVAWTWQNAGSMDRPRIAATDRSAGSGSGSGSSPSAPSNPGSGSGGGAAGSPSGGASRGTAPATTPGGDGAPSSGVPGSATTDPTDGPSGTPTTGATTEAGAPTTEPTAAPTSGAPSAGETLAYDEGATVASEGSSDAADEAAGGSVPWWALGLVAVVLAAGGGGVALARRRRSEAGPLL</sequence>
<dbReference type="RefSeq" id="WP_307200930.1">
    <property type="nucleotide sequence ID" value="NZ_JAUTAN010000001.1"/>
</dbReference>
<feature type="region of interest" description="Disordered" evidence="1">
    <location>
        <begin position="147"/>
        <end position="277"/>
    </location>
</feature>
<protein>
    <recommendedName>
        <fullName evidence="6">DUF4430 domain-containing protein</fullName>
    </recommendedName>
</protein>
<name>A0AAJ1X2Y6_9ACTN</name>
<keyword evidence="2" id="KW-0472">Membrane</keyword>
<feature type="compositionally biased region" description="Gly residues" evidence="1">
    <location>
        <begin position="176"/>
        <end position="191"/>
    </location>
</feature>
<evidence type="ECO:0000256" key="2">
    <source>
        <dbReference type="SAM" id="Phobius"/>
    </source>
</evidence>
<keyword evidence="2" id="KW-0812">Transmembrane</keyword>
<gene>
    <name evidence="4" type="ORF">QE405_002338</name>
</gene>
<organism evidence="4 5">
    <name type="scientific">Nocardioides zeae</name>
    <dbReference type="NCBI Taxonomy" id="1457234"/>
    <lineage>
        <taxon>Bacteria</taxon>
        <taxon>Bacillati</taxon>
        <taxon>Actinomycetota</taxon>
        <taxon>Actinomycetes</taxon>
        <taxon>Propionibacteriales</taxon>
        <taxon>Nocardioidaceae</taxon>
        <taxon>Nocardioides</taxon>
    </lineage>
</organism>
<evidence type="ECO:0000256" key="1">
    <source>
        <dbReference type="SAM" id="MobiDB-lite"/>
    </source>
</evidence>
<reference evidence="4" key="1">
    <citation type="submission" date="2023-07" db="EMBL/GenBank/DDBJ databases">
        <title>Functional and genomic diversity of the sorghum phyllosphere microbiome.</title>
        <authorList>
            <person name="Shade A."/>
        </authorList>
    </citation>
    <scope>NUCLEOTIDE SEQUENCE</scope>
    <source>
        <strain evidence="4">SORGH_AS_1067</strain>
    </source>
</reference>
<comment type="caution">
    <text evidence="4">The sequence shown here is derived from an EMBL/GenBank/DDBJ whole genome shotgun (WGS) entry which is preliminary data.</text>
</comment>
<feature type="transmembrane region" description="Helical" evidence="2">
    <location>
        <begin position="283"/>
        <end position="303"/>
    </location>
</feature>
<feature type="signal peptide" evidence="3">
    <location>
        <begin position="1"/>
        <end position="21"/>
    </location>
</feature>
<proteinExistence type="predicted"/>